<proteinExistence type="predicted"/>
<gene>
    <name evidence="4" type="ORF">SAMN05444169_2848</name>
</gene>
<dbReference type="InterPro" id="IPR029058">
    <property type="entry name" value="AB_hydrolase_fold"/>
</dbReference>
<reference evidence="4 5" key="1">
    <citation type="submission" date="2016-11" db="EMBL/GenBank/DDBJ databases">
        <authorList>
            <person name="Jaros S."/>
            <person name="Januszkiewicz K."/>
            <person name="Wedrychowicz H."/>
        </authorList>
    </citation>
    <scope>NUCLEOTIDE SEQUENCE [LARGE SCALE GENOMIC DNA]</scope>
    <source>
        <strain evidence="4 5">GAS242</strain>
    </source>
</reference>
<dbReference type="AlphaFoldDB" id="A0A1M5KGJ5"/>
<dbReference type="Pfam" id="PF01738">
    <property type="entry name" value="DLH"/>
    <property type="match status" value="1"/>
</dbReference>
<dbReference type="RefSeq" id="WP_079566509.1">
    <property type="nucleotide sequence ID" value="NZ_LT670818.1"/>
</dbReference>
<dbReference type="InterPro" id="IPR002925">
    <property type="entry name" value="Dienelactn_hydro"/>
</dbReference>
<dbReference type="PANTHER" id="PTHR22946">
    <property type="entry name" value="DIENELACTONE HYDROLASE DOMAIN-CONTAINING PROTEIN-RELATED"/>
    <property type="match status" value="1"/>
</dbReference>
<dbReference type="SUPFAM" id="SSF53474">
    <property type="entry name" value="alpha/beta-Hydrolases"/>
    <property type="match status" value="1"/>
</dbReference>
<keyword evidence="1 4" id="KW-0378">Hydrolase</keyword>
<name>A0A1M5KGJ5_9BRAD</name>
<evidence type="ECO:0000313" key="4">
    <source>
        <dbReference type="EMBL" id="SHG51867.1"/>
    </source>
</evidence>
<dbReference type="GO" id="GO:0052689">
    <property type="term" value="F:carboxylic ester hydrolase activity"/>
    <property type="evidence" value="ECO:0007669"/>
    <property type="project" value="UniProtKB-ARBA"/>
</dbReference>
<feature type="domain" description="Dienelactone hydrolase" evidence="3">
    <location>
        <begin position="75"/>
        <end position="260"/>
    </location>
</feature>
<dbReference type="PANTHER" id="PTHR22946:SF9">
    <property type="entry name" value="POLYKETIDE TRANSFERASE AF380"/>
    <property type="match status" value="1"/>
</dbReference>
<dbReference type="OrthoDB" id="3647650at2"/>
<evidence type="ECO:0000256" key="1">
    <source>
        <dbReference type="ARBA" id="ARBA00022801"/>
    </source>
</evidence>
<evidence type="ECO:0000313" key="5">
    <source>
        <dbReference type="Proteomes" id="UP000190675"/>
    </source>
</evidence>
<dbReference type="Gene3D" id="3.40.50.1820">
    <property type="entry name" value="alpha/beta hydrolase"/>
    <property type="match status" value="1"/>
</dbReference>
<protein>
    <submittedName>
        <fullName evidence="4">Dienelactone hydrolase</fullName>
    </submittedName>
</protein>
<feature type="signal peptide" evidence="2">
    <location>
        <begin position="1"/>
        <end position="33"/>
    </location>
</feature>
<dbReference type="Proteomes" id="UP000190675">
    <property type="component" value="Chromosome I"/>
</dbReference>
<dbReference type="EMBL" id="LT670818">
    <property type="protein sequence ID" value="SHG51867.1"/>
    <property type="molecule type" value="Genomic_DNA"/>
</dbReference>
<organism evidence="4 5">
    <name type="scientific">Bradyrhizobium erythrophlei</name>
    <dbReference type="NCBI Taxonomy" id="1437360"/>
    <lineage>
        <taxon>Bacteria</taxon>
        <taxon>Pseudomonadati</taxon>
        <taxon>Pseudomonadota</taxon>
        <taxon>Alphaproteobacteria</taxon>
        <taxon>Hyphomicrobiales</taxon>
        <taxon>Nitrobacteraceae</taxon>
        <taxon>Bradyrhizobium</taxon>
    </lineage>
</organism>
<evidence type="ECO:0000259" key="3">
    <source>
        <dbReference type="Pfam" id="PF01738"/>
    </source>
</evidence>
<feature type="chain" id="PRO_5009911658" evidence="2">
    <location>
        <begin position="34"/>
        <end position="334"/>
    </location>
</feature>
<evidence type="ECO:0000256" key="2">
    <source>
        <dbReference type="SAM" id="SignalP"/>
    </source>
</evidence>
<sequence>MMNVAVVRSRFVGATAWAIMLSACALQTQSASAETFVRTQIHSIPTVTLTPKQFLTGDQNGKPAVVAGALRIPGPPAAIDKLPAVILVPGVGGPDASHDRWAEELNSIGIAVFILDPYAGRGAFSINERAQLGQRTMIVDSYRALALLAENPLVDPARIAVMGFSLGGGAGLYSSNERFRKIYGPSTTQFAAHIALYSGCDLIYHDDTKTTGKPIRLFHGAADDWVSIVPCRSYVERLKKAGADVTLTEFADAYHAYDVSYFATPVTLPNAPTIRNCSLEEGENGEILDSKTGKPFDGQNPCIEKGVHIGYNDAAYQATLKAAKDFMRATFNIK</sequence>
<accession>A0A1M5KGJ5</accession>
<dbReference type="InterPro" id="IPR050261">
    <property type="entry name" value="FrsA_esterase"/>
</dbReference>
<keyword evidence="2" id="KW-0732">Signal</keyword>